<protein>
    <recommendedName>
        <fullName evidence="2">histidine kinase</fullName>
        <ecNumber evidence="2">2.7.13.3</ecNumber>
    </recommendedName>
</protein>
<evidence type="ECO:0000256" key="5">
    <source>
        <dbReference type="ARBA" id="ARBA00023012"/>
    </source>
</evidence>
<dbReference type="EMBL" id="AOJL01000060">
    <property type="protein sequence ID" value="ELZ44295.1"/>
    <property type="molecule type" value="Genomic_DNA"/>
</dbReference>
<dbReference type="InterPro" id="IPR004358">
    <property type="entry name" value="Sig_transdc_His_kin-like_C"/>
</dbReference>
<dbReference type="SMART" id="SM00387">
    <property type="entry name" value="HATPase_c"/>
    <property type="match status" value="1"/>
</dbReference>
<keyword evidence="5" id="KW-0902">Two-component regulatory system</keyword>
<accession>M0E947</accession>
<organism evidence="7 8">
    <name type="scientific">Halorubrum coriense DSM 10284</name>
    <dbReference type="NCBI Taxonomy" id="1227466"/>
    <lineage>
        <taxon>Archaea</taxon>
        <taxon>Methanobacteriati</taxon>
        <taxon>Methanobacteriota</taxon>
        <taxon>Stenosarchaea group</taxon>
        <taxon>Halobacteria</taxon>
        <taxon>Halobacteriales</taxon>
        <taxon>Haloferacaceae</taxon>
        <taxon>Halorubrum</taxon>
    </lineage>
</organism>
<keyword evidence="4 7" id="KW-0418">Kinase</keyword>
<dbReference type="Pfam" id="PF02518">
    <property type="entry name" value="HATPase_c"/>
    <property type="match status" value="1"/>
</dbReference>
<keyword evidence="3" id="KW-0808">Transferase</keyword>
<dbReference type="PANTHER" id="PTHR43711">
    <property type="entry name" value="TWO-COMPONENT HISTIDINE KINASE"/>
    <property type="match status" value="1"/>
</dbReference>
<evidence type="ECO:0000313" key="7">
    <source>
        <dbReference type="EMBL" id="ELZ44295.1"/>
    </source>
</evidence>
<dbReference type="PRINTS" id="PR00344">
    <property type="entry name" value="BCTRLSENSOR"/>
</dbReference>
<dbReference type="PANTHER" id="PTHR43711:SF1">
    <property type="entry name" value="HISTIDINE KINASE 1"/>
    <property type="match status" value="1"/>
</dbReference>
<evidence type="ECO:0000256" key="2">
    <source>
        <dbReference type="ARBA" id="ARBA00012438"/>
    </source>
</evidence>
<sequence>MADRRQPDATLTVAGDESFVADETAVRSVLENLFRNAAVHAGTDPAVAAVALDGGFAVVDDGPGVPPAERDRVFDRGYTTADAGTGIGLASVATLAASHGWTVGVGPGRGTAEGEARASATAVGDGAAFVVAFGDRPAEAVASPVIADADALVTVSEPPAPES</sequence>
<dbReference type="InterPro" id="IPR005467">
    <property type="entry name" value="His_kinase_dom"/>
</dbReference>
<dbReference type="STRING" id="1227466.C464_15720"/>
<proteinExistence type="predicted"/>
<dbReference type="Gene3D" id="3.30.565.10">
    <property type="entry name" value="Histidine kinase-like ATPase, C-terminal domain"/>
    <property type="match status" value="1"/>
</dbReference>
<feature type="domain" description="Histidine kinase" evidence="6">
    <location>
        <begin position="21"/>
        <end position="137"/>
    </location>
</feature>
<comment type="caution">
    <text evidence="7">The sequence shown here is derived from an EMBL/GenBank/DDBJ whole genome shotgun (WGS) entry which is preliminary data.</text>
</comment>
<dbReference type="RefSeq" id="WP_006114677.1">
    <property type="nucleotide sequence ID" value="NZ_AOJL01000060.1"/>
</dbReference>
<dbReference type="InterPro" id="IPR003594">
    <property type="entry name" value="HATPase_dom"/>
</dbReference>
<gene>
    <name evidence="7" type="ORF">C464_15720</name>
</gene>
<dbReference type="GO" id="GO:0000160">
    <property type="term" value="P:phosphorelay signal transduction system"/>
    <property type="evidence" value="ECO:0007669"/>
    <property type="project" value="UniProtKB-KW"/>
</dbReference>
<name>M0E947_9EURY</name>
<dbReference type="InterPro" id="IPR036890">
    <property type="entry name" value="HATPase_C_sf"/>
</dbReference>
<dbReference type="Proteomes" id="UP000011509">
    <property type="component" value="Unassembled WGS sequence"/>
</dbReference>
<evidence type="ECO:0000259" key="6">
    <source>
        <dbReference type="PROSITE" id="PS50109"/>
    </source>
</evidence>
<dbReference type="InterPro" id="IPR050736">
    <property type="entry name" value="Sensor_HK_Regulatory"/>
</dbReference>
<evidence type="ECO:0000256" key="1">
    <source>
        <dbReference type="ARBA" id="ARBA00000085"/>
    </source>
</evidence>
<dbReference type="PROSITE" id="PS50109">
    <property type="entry name" value="HIS_KIN"/>
    <property type="match status" value="1"/>
</dbReference>
<evidence type="ECO:0000256" key="3">
    <source>
        <dbReference type="ARBA" id="ARBA00022679"/>
    </source>
</evidence>
<reference evidence="7 8" key="1">
    <citation type="journal article" date="2014" name="PLoS Genet.">
        <title>Phylogenetically driven sequencing of extremely halophilic archaea reveals strategies for static and dynamic osmo-response.</title>
        <authorList>
            <person name="Becker E.A."/>
            <person name="Seitzer P.M."/>
            <person name="Tritt A."/>
            <person name="Larsen D."/>
            <person name="Krusor M."/>
            <person name="Yao A.I."/>
            <person name="Wu D."/>
            <person name="Madern D."/>
            <person name="Eisen J.A."/>
            <person name="Darling A.E."/>
            <person name="Facciotti M.T."/>
        </authorList>
    </citation>
    <scope>NUCLEOTIDE SEQUENCE [LARGE SCALE GENOMIC DNA]</scope>
    <source>
        <strain evidence="7 8">DSM 10284</strain>
    </source>
</reference>
<dbReference type="AlphaFoldDB" id="M0E947"/>
<dbReference type="SUPFAM" id="SSF55874">
    <property type="entry name" value="ATPase domain of HSP90 chaperone/DNA topoisomerase II/histidine kinase"/>
    <property type="match status" value="1"/>
</dbReference>
<dbReference type="GO" id="GO:0004673">
    <property type="term" value="F:protein histidine kinase activity"/>
    <property type="evidence" value="ECO:0007669"/>
    <property type="project" value="UniProtKB-EC"/>
</dbReference>
<comment type="catalytic activity">
    <reaction evidence="1">
        <text>ATP + protein L-histidine = ADP + protein N-phospho-L-histidine.</text>
        <dbReference type="EC" id="2.7.13.3"/>
    </reaction>
</comment>
<evidence type="ECO:0000313" key="8">
    <source>
        <dbReference type="Proteomes" id="UP000011509"/>
    </source>
</evidence>
<dbReference type="PATRIC" id="fig|1227466.3.peg.3139"/>
<keyword evidence="8" id="KW-1185">Reference proteome</keyword>
<dbReference type="EC" id="2.7.13.3" evidence="2"/>
<evidence type="ECO:0000256" key="4">
    <source>
        <dbReference type="ARBA" id="ARBA00022777"/>
    </source>
</evidence>